<evidence type="ECO:0000313" key="4">
    <source>
        <dbReference type="Proteomes" id="UP000682733"/>
    </source>
</evidence>
<proteinExistence type="predicted"/>
<dbReference type="Proteomes" id="UP000677228">
    <property type="component" value="Unassembled WGS sequence"/>
</dbReference>
<evidence type="ECO:0000313" key="2">
    <source>
        <dbReference type="EMBL" id="CAF1595516.1"/>
    </source>
</evidence>
<comment type="caution">
    <text evidence="3">The sequence shown here is derived from an EMBL/GenBank/DDBJ whole genome shotgun (WGS) entry which is preliminary data.</text>
</comment>
<protein>
    <submittedName>
        <fullName evidence="3">Uncharacterized protein</fullName>
    </submittedName>
</protein>
<dbReference type="Proteomes" id="UP000682733">
    <property type="component" value="Unassembled WGS sequence"/>
</dbReference>
<feature type="compositionally biased region" description="Polar residues" evidence="1">
    <location>
        <begin position="60"/>
        <end position="73"/>
    </location>
</feature>
<dbReference type="EMBL" id="CAJOBA010072901">
    <property type="protein sequence ID" value="CAF4401529.1"/>
    <property type="molecule type" value="Genomic_DNA"/>
</dbReference>
<name>A0A8S2VM92_9BILA</name>
<feature type="compositionally biased region" description="Low complexity" evidence="1">
    <location>
        <begin position="35"/>
        <end position="59"/>
    </location>
</feature>
<evidence type="ECO:0000313" key="3">
    <source>
        <dbReference type="EMBL" id="CAF4401529.1"/>
    </source>
</evidence>
<sequence length="182" mass="20838">MATTGQRRMTTTSSVSQKHQPRRYVLDDPYKTNRRQQQQTTRIKTNRNTNNMRGINNSNDSDQQQYLSRSGSSEYLIRNGQTITATEYGRMLHDSESSSGTATRYIDDNSIRQMLETDENGEQLLSSRSLTSSMATDVRNYPINIDPNPELIVRPNTQRLTYTHDVAVRYLRPPTPPPPGVR</sequence>
<feature type="region of interest" description="Disordered" evidence="1">
    <location>
        <begin position="1"/>
        <end position="73"/>
    </location>
</feature>
<organism evidence="3 4">
    <name type="scientific">Didymodactylos carnosus</name>
    <dbReference type="NCBI Taxonomy" id="1234261"/>
    <lineage>
        <taxon>Eukaryota</taxon>
        <taxon>Metazoa</taxon>
        <taxon>Spiralia</taxon>
        <taxon>Gnathifera</taxon>
        <taxon>Rotifera</taxon>
        <taxon>Eurotatoria</taxon>
        <taxon>Bdelloidea</taxon>
        <taxon>Philodinida</taxon>
        <taxon>Philodinidae</taxon>
        <taxon>Didymodactylos</taxon>
    </lineage>
</organism>
<dbReference type="AlphaFoldDB" id="A0A8S2VM92"/>
<evidence type="ECO:0000256" key="1">
    <source>
        <dbReference type="SAM" id="MobiDB-lite"/>
    </source>
</evidence>
<feature type="compositionally biased region" description="Polar residues" evidence="1">
    <location>
        <begin position="1"/>
        <end position="18"/>
    </location>
</feature>
<reference evidence="3" key="1">
    <citation type="submission" date="2021-02" db="EMBL/GenBank/DDBJ databases">
        <authorList>
            <person name="Nowell W R."/>
        </authorList>
    </citation>
    <scope>NUCLEOTIDE SEQUENCE</scope>
</reference>
<accession>A0A8S2VM92</accession>
<dbReference type="EMBL" id="CAJNOK010049318">
    <property type="protein sequence ID" value="CAF1595516.1"/>
    <property type="molecule type" value="Genomic_DNA"/>
</dbReference>
<gene>
    <name evidence="2" type="ORF">OVA965_LOCUS41797</name>
    <name evidence="3" type="ORF">TMI583_LOCUS43530</name>
</gene>
<feature type="non-terminal residue" evidence="3">
    <location>
        <position position="1"/>
    </location>
</feature>